<feature type="domain" description="Alpha-D-phosphohexomutase alpha/beta/alpha" evidence="10">
    <location>
        <begin position="159"/>
        <end position="253"/>
    </location>
</feature>
<protein>
    <submittedName>
        <fullName evidence="13">Phosphoglucomutase-phospho-mannomutase protein</fullName>
    </submittedName>
    <submittedName>
        <fullName evidence="12">Phosphomannomutase / phosphoglucosamine mutase</fullName>
        <ecNumber evidence="12">5.4.2.10</ecNumber>
        <ecNumber evidence="12 13">5.4.2.8</ecNumber>
    </submittedName>
</protein>
<dbReference type="EMBL" id="HF571520">
    <property type="protein sequence ID" value="CCQ32188.1"/>
    <property type="molecule type" value="Genomic_DNA"/>
</dbReference>
<evidence type="ECO:0000256" key="1">
    <source>
        <dbReference type="ARBA" id="ARBA00001946"/>
    </source>
</evidence>
<reference evidence="13 14" key="2">
    <citation type="journal article" date="2013" name="PLoS ONE">
        <title>INDIGO - INtegrated Data Warehouse of MIcrobial GenOmes with Examples from the Red Sea Extremophiles.</title>
        <authorList>
            <person name="Alam I."/>
            <person name="Antunes A."/>
            <person name="Kamau A.A."/>
            <person name="Ba Alawi W."/>
            <person name="Kalkatawi M."/>
            <person name="Stingl U."/>
            <person name="Bajic V.B."/>
        </authorList>
    </citation>
    <scope>NUCLEOTIDE SEQUENCE [LARGE SCALE GENOMIC DNA]</scope>
    <source>
        <strain evidence="13 14">SARL4B</strain>
    </source>
</reference>
<dbReference type="PANTHER" id="PTHR45745:SF1">
    <property type="entry name" value="PHOSPHOGLUCOMUTASE 2B-RELATED"/>
    <property type="match status" value="1"/>
</dbReference>
<evidence type="ECO:0000259" key="8">
    <source>
        <dbReference type="Pfam" id="PF00408"/>
    </source>
</evidence>
<dbReference type="PRINTS" id="PR00509">
    <property type="entry name" value="PGMPMM"/>
</dbReference>
<dbReference type="SUPFAM" id="SSF55957">
    <property type="entry name" value="Phosphoglucomutase, C-terminal domain"/>
    <property type="match status" value="1"/>
</dbReference>
<dbReference type="SUPFAM" id="SSF53738">
    <property type="entry name" value="Phosphoglucomutase, first 3 domains"/>
    <property type="match status" value="2"/>
</dbReference>
<feature type="domain" description="Alpha-D-phosphohexomutase alpha/beta/alpha" evidence="11">
    <location>
        <begin position="262"/>
        <end position="365"/>
    </location>
</feature>
<dbReference type="RefSeq" id="WP_008525257.1">
    <property type="nucleotide sequence ID" value="NC_021921.1"/>
</dbReference>
<feature type="domain" description="Alpha-D-phosphohexomutase alpha/beta/alpha" evidence="9">
    <location>
        <begin position="6"/>
        <end position="137"/>
    </location>
</feature>
<reference evidence="12 15" key="3">
    <citation type="journal article" date="2014" name="Environ. Microbiol.">
        <title>Halorhabdus tiamatea: proteogenomics and glycosidase activity measurements identify the first cultivated euryarchaeon from a deep-sea anoxic brine lake as potential polysaccharide degrader.</title>
        <authorList>
            <person name="Werner J."/>
            <person name="Ferrer M."/>
            <person name="Michel G."/>
            <person name="Mann A.J."/>
            <person name="Huang S."/>
            <person name="Juarez S."/>
            <person name="Ciordia S."/>
            <person name="Albar J.P."/>
            <person name="Alcaide M."/>
            <person name="La Cono V."/>
            <person name="Yakimov M.M."/>
            <person name="Antunes A."/>
            <person name="Taborda M."/>
            <person name="Da Costa M.S."/>
            <person name="Amann R.I."/>
            <person name="Gloeckner F.O."/>
            <person name="Golyshina O.V."/>
            <person name="Golyshin P.N."/>
            <person name="Teeling H."/>
        </authorList>
    </citation>
    <scope>NUCLEOTIDE SEQUENCE [LARGE SCALE GENOMIC DNA]</scope>
    <source>
        <strain evidence="15">SARL4B</strain>
        <strain evidence="12">Type strain: SARL4B</strain>
    </source>
</reference>
<evidence type="ECO:0000259" key="9">
    <source>
        <dbReference type="Pfam" id="PF02878"/>
    </source>
</evidence>
<dbReference type="Proteomes" id="UP000015381">
    <property type="component" value="Chromosome I"/>
</dbReference>
<dbReference type="GO" id="GO:0005975">
    <property type="term" value="P:carbohydrate metabolic process"/>
    <property type="evidence" value="ECO:0007669"/>
    <property type="project" value="InterPro"/>
</dbReference>
<keyword evidence="5 7" id="KW-0460">Magnesium</keyword>
<dbReference type="InterPro" id="IPR005846">
    <property type="entry name" value="A-D-PHexomutase_a/b/a-III"/>
</dbReference>
<evidence type="ECO:0000256" key="2">
    <source>
        <dbReference type="ARBA" id="ARBA00010231"/>
    </source>
</evidence>
<evidence type="ECO:0000313" key="14">
    <source>
        <dbReference type="Proteomes" id="UP000003861"/>
    </source>
</evidence>
<dbReference type="Pfam" id="PF02880">
    <property type="entry name" value="PGM_PMM_III"/>
    <property type="match status" value="1"/>
</dbReference>
<dbReference type="STRING" id="1033806.HTIA_0036"/>
<dbReference type="OrthoDB" id="10363at2157"/>
<dbReference type="Gene3D" id="3.30.310.50">
    <property type="entry name" value="Alpha-D-phosphohexomutase, C-terminal domain"/>
    <property type="match status" value="1"/>
</dbReference>
<evidence type="ECO:0000313" key="13">
    <source>
        <dbReference type="EMBL" id="ERJ05240.1"/>
    </source>
</evidence>
<dbReference type="PROSITE" id="PS00710">
    <property type="entry name" value="PGM_PMM"/>
    <property type="match status" value="1"/>
</dbReference>
<evidence type="ECO:0000313" key="15">
    <source>
        <dbReference type="Proteomes" id="UP000015381"/>
    </source>
</evidence>
<keyword evidence="15" id="KW-1185">Reference proteome</keyword>
<dbReference type="HOGENOM" id="CLU_016950_7_1_2"/>
<dbReference type="Pfam" id="PF02878">
    <property type="entry name" value="PGM_PMM_I"/>
    <property type="match status" value="1"/>
</dbReference>
<dbReference type="AlphaFoldDB" id="F7PI67"/>
<accession>F7PI67</accession>
<gene>
    <name evidence="13" type="primary">pmm</name>
    <name evidence="13" type="ORF">HLRTI_002752</name>
    <name evidence="12" type="ORF">HTIA_0036</name>
</gene>
<dbReference type="InterPro" id="IPR036900">
    <property type="entry name" value="A-D-PHexomutase_C_sf"/>
</dbReference>
<dbReference type="PANTHER" id="PTHR45745">
    <property type="entry name" value="PHOSPHOMANNOMUTASE 45A"/>
    <property type="match status" value="1"/>
</dbReference>
<reference evidence="13 14" key="1">
    <citation type="journal article" date="2011" name="J. Bacteriol.">
        <title>Genome sequence of Halorhabdus tiamatea, the first archaeon isolated from a deep-sea anoxic brine lake.</title>
        <authorList>
            <person name="Antunes A."/>
            <person name="Alam I."/>
            <person name="Bajic V.B."/>
            <person name="Stingl U."/>
        </authorList>
    </citation>
    <scope>NUCLEOTIDE SEQUENCE [LARGE SCALE GENOMIC DNA]</scope>
    <source>
        <strain evidence="13 14">SARL4B</strain>
    </source>
</reference>
<keyword evidence="4 7" id="KW-0479">Metal-binding</keyword>
<evidence type="ECO:0000256" key="5">
    <source>
        <dbReference type="ARBA" id="ARBA00022842"/>
    </source>
</evidence>
<evidence type="ECO:0000256" key="7">
    <source>
        <dbReference type="RuleBase" id="RU004326"/>
    </source>
</evidence>
<sequence>MDEPIEFGTDGWRAELSEFTTPRVRMVAQGIADYLREEADHAGDTVAVGYDARETSPGFAADVTEVLTSNGFNVLLADRDCPTPITAWTIKNRGLAGAVAITASHNPPEYNGIKFIPDDGAPALPAVTEAIESHLREPDPLPPEEHGVHREDDFVEPYFENAIVMVDAHLTDLTVVYDGMHGSGRGVTDELLELAKATVHRRRCDYDPTFGGTPPEPSAENLEGLVEAVEEHDADIGIANDGDADRIAVVTPERGFLNENLFFAALYDYLLEFNDGPAVRSVSTTFLIDRIAEAHGEAVYETPVGFKWIAQAMGEHDALIGGEESGGFSIRDHVREKDGVLMALLAAVMTAERPIDDRIDDILDTYGEIYQDRRSIDCPDDRKEPVVADLSTQLPDSVAGLDVEDVNDVDGFKILLEDGSWLLVRPSGTEPKLRVYAESSSQERIETLLDAGVDLVEPLV</sequence>
<dbReference type="InterPro" id="IPR005845">
    <property type="entry name" value="A-D-PHexomutase_a/b/a-II"/>
</dbReference>
<evidence type="ECO:0000256" key="4">
    <source>
        <dbReference type="ARBA" id="ARBA00022723"/>
    </source>
</evidence>
<dbReference type="Pfam" id="PF02879">
    <property type="entry name" value="PGM_PMM_II"/>
    <property type="match status" value="1"/>
</dbReference>
<dbReference type="KEGG" id="hti:HTIA_0036"/>
<dbReference type="EC" id="5.4.2.8" evidence="12 13"/>
<keyword evidence="6 13" id="KW-0413">Isomerase</keyword>
<dbReference type="InterPro" id="IPR016055">
    <property type="entry name" value="A-D-PHexomutase_a/b/a-I/II/III"/>
</dbReference>
<dbReference type="InterPro" id="IPR005841">
    <property type="entry name" value="Alpha-D-phosphohexomutase_SF"/>
</dbReference>
<evidence type="ECO:0000259" key="10">
    <source>
        <dbReference type="Pfam" id="PF02879"/>
    </source>
</evidence>
<evidence type="ECO:0000256" key="3">
    <source>
        <dbReference type="ARBA" id="ARBA00022553"/>
    </source>
</evidence>
<name>F7PI67_9EURY</name>
<dbReference type="Gene3D" id="3.40.120.10">
    <property type="entry name" value="Alpha-D-Glucose-1,6-Bisphosphate, subunit A, domain 3"/>
    <property type="match status" value="3"/>
</dbReference>
<evidence type="ECO:0000313" key="12">
    <source>
        <dbReference type="EMBL" id="CCQ32188.1"/>
    </source>
</evidence>
<evidence type="ECO:0000256" key="6">
    <source>
        <dbReference type="ARBA" id="ARBA00023235"/>
    </source>
</evidence>
<dbReference type="EC" id="5.4.2.10" evidence="12"/>
<dbReference type="CDD" id="cd05800">
    <property type="entry name" value="PGM_like2"/>
    <property type="match status" value="1"/>
</dbReference>
<dbReference type="InterPro" id="IPR016066">
    <property type="entry name" value="A-D-PHexomutase_CS"/>
</dbReference>
<organism evidence="13 14">
    <name type="scientific">Halorhabdus tiamatea SARL4B</name>
    <dbReference type="NCBI Taxonomy" id="1033806"/>
    <lineage>
        <taxon>Archaea</taxon>
        <taxon>Methanobacteriati</taxon>
        <taxon>Methanobacteriota</taxon>
        <taxon>Stenosarchaea group</taxon>
        <taxon>Halobacteria</taxon>
        <taxon>Halobacteriales</taxon>
        <taxon>Haloarculaceae</taxon>
        <taxon>Halorhabdus</taxon>
    </lineage>
</organism>
<comment type="cofactor">
    <cofactor evidence="1">
        <name>Mg(2+)</name>
        <dbReference type="ChEBI" id="CHEBI:18420"/>
    </cofactor>
</comment>
<dbReference type="GO" id="GO:0008966">
    <property type="term" value="F:phosphoglucosamine mutase activity"/>
    <property type="evidence" value="ECO:0007669"/>
    <property type="project" value="UniProtKB-EC"/>
</dbReference>
<dbReference type="Pfam" id="PF00408">
    <property type="entry name" value="PGM_PMM_IV"/>
    <property type="match status" value="1"/>
</dbReference>
<dbReference type="GO" id="GO:0000287">
    <property type="term" value="F:magnesium ion binding"/>
    <property type="evidence" value="ECO:0007669"/>
    <property type="project" value="InterPro"/>
</dbReference>
<dbReference type="GO" id="GO:0006166">
    <property type="term" value="P:purine ribonucleoside salvage"/>
    <property type="evidence" value="ECO:0007669"/>
    <property type="project" value="TreeGrafter"/>
</dbReference>
<dbReference type="InterPro" id="IPR005843">
    <property type="entry name" value="A-D-PHexomutase_C"/>
</dbReference>
<dbReference type="GeneID" id="23798627"/>
<feature type="domain" description="Alpha-D-phosphohexomutase C-terminal" evidence="8">
    <location>
        <begin position="401"/>
        <end position="451"/>
    </location>
</feature>
<dbReference type="GO" id="GO:0008973">
    <property type="term" value="F:phosphopentomutase activity"/>
    <property type="evidence" value="ECO:0007669"/>
    <property type="project" value="TreeGrafter"/>
</dbReference>
<dbReference type="Proteomes" id="UP000003861">
    <property type="component" value="Unassembled WGS sequence"/>
</dbReference>
<dbReference type="InterPro" id="IPR005844">
    <property type="entry name" value="A-D-PHexomutase_a/b/a-I"/>
</dbReference>
<proteinExistence type="inferred from homology"/>
<dbReference type="PATRIC" id="fig|1033806.12.peg.35"/>
<dbReference type="GO" id="GO:0004615">
    <property type="term" value="F:phosphomannomutase activity"/>
    <property type="evidence" value="ECO:0007669"/>
    <property type="project" value="UniProtKB-EC"/>
</dbReference>
<dbReference type="eggNOG" id="arCOG00767">
    <property type="taxonomic scope" value="Archaea"/>
</dbReference>
<dbReference type="EMBL" id="AFNT02000039">
    <property type="protein sequence ID" value="ERJ05240.1"/>
    <property type="molecule type" value="Genomic_DNA"/>
</dbReference>
<evidence type="ECO:0000259" key="11">
    <source>
        <dbReference type="Pfam" id="PF02880"/>
    </source>
</evidence>
<keyword evidence="3" id="KW-0597">Phosphoprotein</keyword>
<comment type="similarity">
    <text evidence="2 7">Belongs to the phosphohexose mutase family.</text>
</comment>